<comment type="similarity">
    <text evidence="3">Belongs to the peptidase S54 family.</text>
</comment>
<name>A0A443QQH7_9ACAR</name>
<keyword evidence="10 11" id="KW-0472">Membrane</keyword>
<keyword evidence="8" id="KW-0720">Serine protease</keyword>
<dbReference type="InterPro" id="IPR051739">
    <property type="entry name" value="Rhomboid_IM_Serine_Proteases"/>
</dbReference>
<dbReference type="EMBL" id="NCKU01004872">
    <property type="protein sequence ID" value="RWS05336.1"/>
    <property type="molecule type" value="Genomic_DNA"/>
</dbReference>
<dbReference type="FunFam" id="1.20.1540.10:FF:000007">
    <property type="entry name" value="Rhomboid like 2"/>
    <property type="match status" value="1"/>
</dbReference>
<evidence type="ECO:0000313" key="13">
    <source>
        <dbReference type="EMBL" id="RWS05336.1"/>
    </source>
</evidence>
<feature type="transmembrane region" description="Helical" evidence="11">
    <location>
        <begin position="113"/>
        <end position="136"/>
    </location>
</feature>
<dbReference type="InterPro" id="IPR035952">
    <property type="entry name" value="Rhomboid-like_sf"/>
</dbReference>
<evidence type="ECO:0000259" key="12">
    <source>
        <dbReference type="PROSITE" id="PS50222"/>
    </source>
</evidence>
<sequence>LWAPVFERLDVDKDGKIPLDEMKEIITQGNLQINEEIPEEVIEEILERADWDKNRVLTFDEFLHMLHSREIAAKRPYVQRMIRFAAMVAVPKTEKQAVINRYLDEYSCKPPPIFMLSISIIEIAIFIYYCITLKGIDIPLDSVLIYNPYRRYEAWRYLTYMLIHAGYVHLFFNVLIQLLIGIPLELVHKWWRVGLVYLGGVIAGSLGSSISDPNAYLAGASGGVYALIAAHMSNVILNWAEMEFNWVRLIALLVFGGTDVGVAVYNRYSGDKNRISYAAHFAGVIGGLLIGIVILRNLKVRRWERVIGWFAFLLYVIFMAFLIIWNVANPSYFPQSKYD</sequence>
<dbReference type="Pfam" id="PF13499">
    <property type="entry name" value="EF-hand_7"/>
    <property type="match status" value="1"/>
</dbReference>
<evidence type="ECO:0000256" key="3">
    <source>
        <dbReference type="ARBA" id="ARBA00009045"/>
    </source>
</evidence>
<proteinExistence type="inferred from homology"/>
<feature type="transmembrane region" description="Helical" evidence="11">
    <location>
        <begin position="277"/>
        <end position="295"/>
    </location>
</feature>
<dbReference type="EC" id="3.4.21.105" evidence="4"/>
<dbReference type="OrthoDB" id="418595at2759"/>
<dbReference type="SUPFAM" id="SSF47473">
    <property type="entry name" value="EF-hand"/>
    <property type="match status" value="1"/>
</dbReference>
<gene>
    <name evidence="13" type="ORF">B4U79_06495</name>
</gene>
<dbReference type="GO" id="GO:0016020">
    <property type="term" value="C:membrane"/>
    <property type="evidence" value="ECO:0007669"/>
    <property type="project" value="UniProtKB-SubCell"/>
</dbReference>
<organism evidence="13 14">
    <name type="scientific">Dinothrombium tinctorium</name>
    <dbReference type="NCBI Taxonomy" id="1965070"/>
    <lineage>
        <taxon>Eukaryota</taxon>
        <taxon>Metazoa</taxon>
        <taxon>Ecdysozoa</taxon>
        <taxon>Arthropoda</taxon>
        <taxon>Chelicerata</taxon>
        <taxon>Arachnida</taxon>
        <taxon>Acari</taxon>
        <taxon>Acariformes</taxon>
        <taxon>Trombidiformes</taxon>
        <taxon>Prostigmata</taxon>
        <taxon>Anystina</taxon>
        <taxon>Parasitengona</taxon>
        <taxon>Trombidioidea</taxon>
        <taxon>Trombidiidae</taxon>
        <taxon>Dinothrombium</taxon>
    </lineage>
</organism>
<dbReference type="InterPro" id="IPR002048">
    <property type="entry name" value="EF_hand_dom"/>
</dbReference>
<evidence type="ECO:0000256" key="8">
    <source>
        <dbReference type="ARBA" id="ARBA00022825"/>
    </source>
</evidence>
<dbReference type="GO" id="GO:0006508">
    <property type="term" value="P:proteolysis"/>
    <property type="evidence" value="ECO:0007669"/>
    <property type="project" value="UniProtKB-KW"/>
</dbReference>
<dbReference type="SMART" id="SM00054">
    <property type="entry name" value="EFh"/>
    <property type="match status" value="2"/>
</dbReference>
<accession>A0A443QQH7</accession>
<evidence type="ECO:0000256" key="7">
    <source>
        <dbReference type="ARBA" id="ARBA00022801"/>
    </source>
</evidence>
<feature type="transmembrane region" description="Helical" evidence="11">
    <location>
        <begin position="157"/>
        <end position="184"/>
    </location>
</feature>
<feature type="domain" description="EF-hand" evidence="12">
    <location>
        <begin position="37"/>
        <end position="72"/>
    </location>
</feature>
<feature type="transmembrane region" description="Helical" evidence="11">
    <location>
        <begin position="307"/>
        <end position="328"/>
    </location>
</feature>
<feature type="transmembrane region" description="Helical" evidence="11">
    <location>
        <begin position="215"/>
        <end position="240"/>
    </location>
</feature>
<dbReference type="Gene3D" id="1.10.238.10">
    <property type="entry name" value="EF-hand"/>
    <property type="match status" value="1"/>
</dbReference>
<dbReference type="PANTHER" id="PTHR45840">
    <property type="entry name" value="RHOMBOID-RELATED PROTEIN"/>
    <property type="match status" value="1"/>
</dbReference>
<dbReference type="GO" id="GO:0005509">
    <property type="term" value="F:calcium ion binding"/>
    <property type="evidence" value="ECO:0007669"/>
    <property type="project" value="InterPro"/>
</dbReference>
<comment type="subcellular location">
    <subcellularLocation>
        <location evidence="2">Membrane</location>
        <topology evidence="2">Multi-pass membrane protein</topology>
    </subcellularLocation>
</comment>
<reference evidence="13 14" key="1">
    <citation type="journal article" date="2018" name="Gigascience">
        <title>Genomes of trombidid mites reveal novel predicted allergens and laterally-transferred genes associated with secondary metabolism.</title>
        <authorList>
            <person name="Dong X."/>
            <person name="Chaisiri K."/>
            <person name="Xia D."/>
            <person name="Armstrong S.D."/>
            <person name="Fang Y."/>
            <person name="Donnelly M.J."/>
            <person name="Kadowaki T."/>
            <person name="McGarry J.W."/>
            <person name="Darby A.C."/>
            <person name="Makepeace B.L."/>
        </authorList>
    </citation>
    <scope>NUCLEOTIDE SEQUENCE [LARGE SCALE GENOMIC DNA]</scope>
    <source>
        <strain evidence="13">UoL-WK</strain>
    </source>
</reference>
<evidence type="ECO:0000256" key="6">
    <source>
        <dbReference type="ARBA" id="ARBA00022692"/>
    </source>
</evidence>
<evidence type="ECO:0000256" key="10">
    <source>
        <dbReference type="ARBA" id="ARBA00023136"/>
    </source>
</evidence>
<dbReference type="STRING" id="1965070.A0A443QQH7"/>
<feature type="non-terminal residue" evidence="13">
    <location>
        <position position="1"/>
    </location>
</feature>
<feature type="domain" description="EF-hand" evidence="12">
    <location>
        <begin position="5"/>
        <end position="32"/>
    </location>
</feature>
<keyword evidence="14" id="KW-1185">Reference proteome</keyword>
<dbReference type="PANTHER" id="PTHR45840:SF2">
    <property type="entry name" value="PROTEIN RHOMBOID-RELATED"/>
    <property type="match status" value="1"/>
</dbReference>
<evidence type="ECO:0000256" key="11">
    <source>
        <dbReference type="SAM" id="Phobius"/>
    </source>
</evidence>
<keyword evidence="6 11" id="KW-0812">Transmembrane</keyword>
<evidence type="ECO:0000313" key="14">
    <source>
        <dbReference type="Proteomes" id="UP000285301"/>
    </source>
</evidence>
<dbReference type="Gene3D" id="1.20.1540.10">
    <property type="entry name" value="Rhomboid-like"/>
    <property type="match status" value="1"/>
</dbReference>
<keyword evidence="5" id="KW-0645">Protease</keyword>
<keyword evidence="9 11" id="KW-1133">Transmembrane helix</keyword>
<dbReference type="InterPro" id="IPR011992">
    <property type="entry name" value="EF-hand-dom_pair"/>
</dbReference>
<evidence type="ECO:0000256" key="5">
    <source>
        <dbReference type="ARBA" id="ARBA00022670"/>
    </source>
</evidence>
<dbReference type="Proteomes" id="UP000285301">
    <property type="component" value="Unassembled WGS sequence"/>
</dbReference>
<dbReference type="Pfam" id="PF01694">
    <property type="entry name" value="Rhomboid"/>
    <property type="match status" value="1"/>
</dbReference>
<evidence type="ECO:0000256" key="2">
    <source>
        <dbReference type="ARBA" id="ARBA00004141"/>
    </source>
</evidence>
<dbReference type="InterPro" id="IPR022764">
    <property type="entry name" value="Peptidase_S54_rhomboid_dom"/>
</dbReference>
<dbReference type="PROSITE" id="PS50222">
    <property type="entry name" value="EF_HAND_2"/>
    <property type="match status" value="2"/>
</dbReference>
<keyword evidence="7" id="KW-0378">Hydrolase</keyword>
<comment type="catalytic activity">
    <reaction evidence="1">
        <text>Cleaves type-1 transmembrane domains using a catalytic dyad composed of serine and histidine that are contributed by different transmembrane domains.</text>
        <dbReference type="EC" id="3.4.21.105"/>
    </reaction>
</comment>
<evidence type="ECO:0000256" key="4">
    <source>
        <dbReference type="ARBA" id="ARBA00013039"/>
    </source>
</evidence>
<dbReference type="GO" id="GO:0004252">
    <property type="term" value="F:serine-type endopeptidase activity"/>
    <property type="evidence" value="ECO:0007669"/>
    <property type="project" value="InterPro"/>
</dbReference>
<evidence type="ECO:0000256" key="1">
    <source>
        <dbReference type="ARBA" id="ARBA00000156"/>
    </source>
</evidence>
<feature type="transmembrane region" description="Helical" evidence="11">
    <location>
        <begin position="246"/>
        <end position="265"/>
    </location>
</feature>
<evidence type="ECO:0000256" key="9">
    <source>
        <dbReference type="ARBA" id="ARBA00022989"/>
    </source>
</evidence>
<comment type="caution">
    <text evidence="13">The sequence shown here is derived from an EMBL/GenBank/DDBJ whole genome shotgun (WGS) entry which is preliminary data.</text>
</comment>
<dbReference type="SUPFAM" id="SSF144091">
    <property type="entry name" value="Rhomboid-like"/>
    <property type="match status" value="1"/>
</dbReference>
<dbReference type="AlphaFoldDB" id="A0A443QQH7"/>
<protein>
    <recommendedName>
        <fullName evidence="4">rhomboid protease</fullName>
        <ecNumber evidence="4">3.4.21.105</ecNumber>
    </recommendedName>
</protein>